<reference evidence="2" key="1">
    <citation type="submission" date="2020-08" db="EMBL/GenBank/DDBJ databases">
        <title>Genome sequencing and assembly of the red palm weevil Rhynchophorus ferrugineus.</title>
        <authorList>
            <person name="Dias G.B."/>
            <person name="Bergman C.M."/>
            <person name="Manee M."/>
        </authorList>
    </citation>
    <scope>NUCLEOTIDE SEQUENCE</scope>
    <source>
        <strain evidence="2">AA-2017</strain>
        <tissue evidence="2">Whole larva</tissue>
    </source>
</reference>
<organism evidence="2 3">
    <name type="scientific">Rhynchophorus ferrugineus</name>
    <name type="common">Red palm weevil</name>
    <name type="synonym">Curculio ferrugineus</name>
    <dbReference type="NCBI Taxonomy" id="354439"/>
    <lineage>
        <taxon>Eukaryota</taxon>
        <taxon>Metazoa</taxon>
        <taxon>Ecdysozoa</taxon>
        <taxon>Arthropoda</taxon>
        <taxon>Hexapoda</taxon>
        <taxon>Insecta</taxon>
        <taxon>Pterygota</taxon>
        <taxon>Neoptera</taxon>
        <taxon>Endopterygota</taxon>
        <taxon>Coleoptera</taxon>
        <taxon>Polyphaga</taxon>
        <taxon>Cucujiformia</taxon>
        <taxon>Curculionidae</taxon>
        <taxon>Dryophthorinae</taxon>
        <taxon>Rhynchophorus</taxon>
    </lineage>
</organism>
<feature type="compositionally biased region" description="Polar residues" evidence="1">
    <location>
        <begin position="1051"/>
        <end position="1064"/>
    </location>
</feature>
<comment type="caution">
    <text evidence="2">The sequence shown here is derived from an EMBL/GenBank/DDBJ whole genome shotgun (WGS) entry which is preliminary data.</text>
</comment>
<feature type="compositionally biased region" description="Low complexity" evidence="1">
    <location>
        <begin position="104"/>
        <end position="115"/>
    </location>
</feature>
<sequence length="1350" mass="151192">MSVSKRKPLTRNNGKHEQDNDFKNDKTSSVTSVTYISTQYVYIYPVNMARPIKHDHSDSEESNTNSSAVSGRYPRSYRSSAHHSKYSYSSQSTPARRRYQYDGSTKTTRSSSTTSENKITFNEDEYTRITTPRQDVLFKKGYLNKPKSYQSQTSTGNSTISTGYSTENGTPDHQSTDLDYESQFVFPNGFVDTNGIYYVNSYEPYPLMLINPPTYYHEFSNVKSKRYSTGSLSESMSPNNEESASQDLSQSGGEASNSVSDYSSGAPVYNMVFPGYYVNGTSPLNELPNGHHNGEPVKKLKKRRERKSSKTIPGDSSENTDANYSDDDINQKRCISPTLESPAAEASPEPDASAIDQVQTPVPASNASNDTEHESKTAANIASCDNPPTDGCADPKTETAEISADAQLARPTSPSSKQSLLKPDAEEFVPRTYQPVMPPPHIKMLPPNFLPIPLVSINDFGGPNFNHHAAFIPSGIPINFIPHHPGQKMFPPVPGFINFAPPVVHETKIEEVTDQNENQSPDDDKEKGDAATPSHTPEIDDVKPPTHNKPLDIATVVSKLEEAAKQQEKAENNKENFTQTSTIENGFRKPTKYNKISPSKKTFYKYRNGMTRNGPFAPKNYDSSPSNPGTPVHYRESPERKIATPLSITEKNESTITEKPVATDEERQSILNSTPKPNTDSANTEKPQNKPKYFSKIDDNKANRNSPERFRKTWKPNGYQSPNQNQNGFASPRRQPNGPYSPHHHKYNINTNEKRGGNADLTKNYSDMLKKDQIKPINNQTANQVSTEGVKQTNPSHINTEKANAQLAKSRPNQWISVSNRKKKKNKSFEDNGFDTDEKPDMRESISNNDGDFESYDVSQLVDVVPPSKQLTPTEEQNEKSIGDILSSIAQQESSKGQQTPTDIPEVSEIEKKIIIKIEEDKIYKEVAEQLEVVPPKDELNVNLTIPTKDESSEKQETTEETFKVKKSKKGTQKPLLKKVIITDIDLSMTVEEVKSPLQKSIKKVETERKTTPTTVETPVVNTQNSVEVPNELAESTEKKPKKKKKKTTKQITHSNPTSPTATITAPEISYDFLLESNVLDETEEKTNDEISLELDKLIQKGMYSSLQSKIKSFNTENDTDRFFMDLDSVVSPKKEKAVSEAQHDAADSSAGSVLDETQQVDEVRAADTTVTETPAISEEDKDDVKQLYPITQAVKDWMSRTRETTPEIDILKSPSTIKREFGNNAHSEIGLNSLESDPDDDEITLFSTADDADRDQPDLLEYWDDLEDDIFPKHSRNHDQTDRVCCGEKQCSKCRNDNLKYGDEEIEVYESKYGENEAFLNLQKLNENEKIIPRPTGALPHRAVCCTIQ</sequence>
<feature type="region of interest" description="Disordered" evidence="1">
    <location>
        <begin position="229"/>
        <end position="261"/>
    </location>
</feature>
<feature type="region of interest" description="Disordered" evidence="1">
    <location>
        <begin position="53"/>
        <end position="119"/>
    </location>
</feature>
<feature type="compositionally biased region" description="Polar residues" evidence="1">
    <location>
        <begin position="776"/>
        <end position="803"/>
    </location>
</feature>
<feature type="region of interest" description="Disordered" evidence="1">
    <location>
        <begin position="147"/>
        <end position="174"/>
    </location>
</feature>
<feature type="compositionally biased region" description="Basic residues" evidence="1">
    <location>
        <begin position="1040"/>
        <end position="1049"/>
    </location>
</feature>
<feature type="compositionally biased region" description="Basic and acidic residues" evidence="1">
    <location>
        <begin position="562"/>
        <end position="574"/>
    </location>
</feature>
<feature type="compositionally biased region" description="Polar residues" evidence="1">
    <location>
        <begin position="646"/>
        <end position="657"/>
    </location>
</feature>
<feature type="compositionally biased region" description="Basic and acidic residues" evidence="1">
    <location>
        <begin position="695"/>
        <end position="711"/>
    </location>
</feature>
<feature type="compositionally biased region" description="Low complexity" evidence="1">
    <location>
        <begin position="1012"/>
        <end position="1021"/>
    </location>
</feature>
<evidence type="ECO:0000256" key="1">
    <source>
        <dbReference type="SAM" id="MobiDB-lite"/>
    </source>
</evidence>
<feature type="compositionally biased region" description="Basic and acidic residues" evidence="1">
    <location>
        <begin position="633"/>
        <end position="642"/>
    </location>
</feature>
<dbReference type="OrthoDB" id="8197936at2759"/>
<feature type="region of interest" description="Disordered" evidence="1">
    <location>
        <begin position="944"/>
        <end position="968"/>
    </location>
</feature>
<feature type="compositionally biased region" description="Polar residues" evidence="1">
    <location>
        <begin position="147"/>
        <end position="173"/>
    </location>
</feature>
<gene>
    <name evidence="2" type="ORF">GWI33_006156</name>
</gene>
<feature type="region of interest" description="Disordered" evidence="1">
    <location>
        <begin position="606"/>
        <end position="854"/>
    </location>
</feature>
<feature type="region of interest" description="Disordered" evidence="1">
    <location>
        <begin position="362"/>
        <end position="396"/>
    </location>
</feature>
<feature type="region of interest" description="Disordered" evidence="1">
    <location>
        <begin position="511"/>
        <end position="549"/>
    </location>
</feature>
<feature type="compositionally biased region" description="Polar residues" evidence="1">
    <location>
        <begin position="718"/>
        <end position="729"/>
    </location>
</feature>
<name>A0A834IYQ1_RHYFE</name>
<feature type="compositionally biased region" description="Polar residues" evidence="1">
    <location>
        <begin position="669"/>
        <end position="686"/>
    </location>
</feature>
<feature type="region of interest" description="Disordered" evidence="1">
    <location>
        <begin position="282"/>
        <end position="329"/>
    </location>
</feature>
<feature type="compositionally biased region" description="Polar residues" evidence="1">
    <location>
        <begin position="314"/>
        <end position="323"/>
    </location>
</feature>
<evidence type="ECO:0000313" key="3">
    <source>
        <dbReference type="Proteomes" id="UP000625711"/>
    </source>
</evidence>
<evidence type="ECO:0000313" key="2">
    <source>
        <dbReference type="EMBL" id="KAF7286283.1"/>
    </source>
</evidence>
<feature type="compositionally biased region" description="Basic and acidic residues" evidence="1">
    <location>
        <begin position="14"/>
        <end position="26"/>
    </location>
</feature>
<feature type="compositionally biased region" description="Basic and acidic residues" evidence="1">
    <location>
        <begin position="948"/>
        <end position="964"/>
    </location>
</feature>
<dbReference type="Proteomes" id="UP000625711">
    <property type="component" value="Unassembled WGS sequence"/>
</dbReference>
<feature type="compositionally biased region" description="Basic residues" evidence="1">
    <location>
        <begin position="299"/>
        <end position="309"/>
    </location>
</feature>
<dbReference type="EMBL" id="JAACXV010000030">
    <property type="protein sequence ID" value="KAF7286283.1"/>
    <property type="molecule type" value="Genomic_DNA"/>
</dbReference>
<feature type="region of interest" description="Disordered" evidence="1">
    <location>
        <begin position="562"/>
        <end position="582"/>
    </location>
</feature>
<feature type="region of interest" description="Disordered" evidence="1">
    <location>
        <begin position="1"/>
        <end position="28"/>
    </location>
</feature>
<protein>
    <submittedName>
        <fullName evidence="2">Uncharacterized protein</fullName>
    </submittedName>
</protein>
<keyword evidence="3" id="KW-1185">Reference proteome</keyword>
<accession>A0A834IYQ1</accession>
<proteinExistence type="predicted"/>
<feature type="region of interest" description="Disordered" evidence="1">
    <location>
        <begin position="1001"/>
        <end position="1064"/>
    </location>
</feature>